<protein>
    <submittedName>
        <fullName evidence="2">Uncharacterized protein</fullName>
    </submittedName>
</protein>
<comment type="caution">
    <text evidence="2">The sequence shown here is derived from an EMBL/GenBank/DDBJ whole genome shotgun (WGS) entry which is preliminary data.</text>
</comment>
<name>A0A833QTE4_9POAL</name>
<reference evidence="2" key="1">
    <citation type="submission" date="2020-01" db="EMBL/GenBank/DDBJ databases">
        <title>Genome sequence of Kobresia littledalei, the first chromosome-level genome in the family Cyperaceae.</title>
        <authorList>
            <person name="Qu G."/>
        </authorList>
    </citation>
    <scope>NUCLEOTIDE SEQUENCE</scope>
    <source>
        <strain evidence="2">C.B.Clarke</strain>
        <tissue evidence="2">Leaf</tissue>
    </source>
</reference>
<accession>A0A833QTE4</accession>
<gene>
    <name evidence="2" type="ORF">FCM35_KLT11078</name>
</gene>
<feature type="region of interest" description="Disordered" evidence="1">
    <location>
        <begin position="19"/>
        <end position="42"/>
    </location>
</feature>
<dbReference type="OrthoDB" id="1926132at2759"/>
<proteinExistence type="predicted"/>
<evidence type="ECO:0000313" key="2">
    <source>
        <dbReference type="EMBL" id="KAF3324921.1"/>
    </source>
</evidence>
<dbReference type="EMBL" id="SWLB01000021">
    <property type="protein sequence ID" value="KAF3324921.1"/>
    <property type="molecule type" value="Genomic_DNA"/>
</dbReference>
<sequence length="224" mass="25573">MERPVKSKRSNFLTLLAKSTTFSNPAPPMRPSHYHNRGFSGPLIPAEARRKEKTDIPFETQEPTSPMVSCIGQIKQKAKKNKLPRAKSVKKRAVPKPEKKHKNSKNSSFVQKMFGRKPSIKPSIRRKLEVSKSDNLLASTSRAPRNIDHMKRFKSGRESLRDFDWREVEREIKGKDTEEDDVSVYYSAPLVFGGGGARPEPRKEVNLWKRRTIGAPIPLNLDEI</sequence>
<dbReference type="PANTHER" id="PTHR34779:SF1">
    <property type="entry name" value="OS09G0542900 PROTEIN"/>
    <property type="match status" value="1"/>
</dbReference>
<dbReference type="Proteomes" id="UP000623129">
    <property type="component" value="Unassembled WGS sequence"/>
</dbReference>
<feature type="region of interest" description="Disordered" evidence="1">
    <location>
        <begin position="77"/>
        <end position="106"/>
    </location>
</feature>
<feature type="compositionally biased region" description="Basic residues" evidence="1">
    <location>
        <begin position="77"/>
        <end position="104"/>
    </location>
</feature>
<dbReference type="InterPro" id="IPR038796">
    <property type="entry name" value="At1g76070-like"/>
</dbReference>
<organism evidence="2 3">
    <name type="scientific">Carex littledalei</name>
    <dbReference type="NCBI Taxonomy" id="544730"/>
    <lineage>
        <taxon>Eukaryota</taxon>
        <taxon>Viridiplantae</taxon>
        <taxon>Streptophyta</taxon>
        <taxon>Embryophyta</taxon>
        <taxon>Tracheophyta</taxon>
        <taxon>Spermatophyta</taxon>
        <taxon>Magnoliopsida</taxon>
        <taxon>Liliopsida</taxon>
        <taxon>Poales</taxon>
        <taxon>Cyperaceae</taxon>
        <taxon>Cyperoideae</taxon>
        <taxon>Cariceae</taxon>
        <taxon>Carex</taxon>
        <taxon>Carex subgen. Euthyceras</taxon>
    </lineage>
</organism>
<evidence type="ECO:0000313" key="3">
    <source>
        <dbReference type="Proteomes" id="UP000623129"/>
    </source>
</evidence>
<keyword evidence="3" id="KW-1185">Reference proteome</keyword>
<evidence type="ECO:0000256" key="1">
    <source>
        <dbReference type="SAM" id="MobiDB-lite"/>
    </source>
</evidence>
<dbReference type="PANTHER" id="PTHR34779">
    <property type="entry name" value="OS09G0542900 PROTEIN"/>
    <property type="match status" value="1"/>
</dbReference>
<dbReference type="AlphaFoldDB" id="A0A833QTE4"/>